<evidence type="ECO:0000313" key="4">
    <source>
        <dbReference type="EMBL" id="KAK9758061.1"/>
    </source>
</evidence>
<dbReference type="SUPFAM" id="SSF81631">
    <property type="entry name" value="PAP/OAS1 substrate-binding domain"/>
    <property type="match status" value="1"/>
</dbReference>
<feature type="compositionally biased region" description="Low complexity" evidence="1">
    <location>
        <begin position="1253"/>
        <end position="1267"/>
    </location>
</feature>
<feature type="region of interest" description="Disordered" evidence="1">
    <location>
        <begin position="421"/>
        <end position="454"/>
    </location>
</feature>
<feature type="compositionally biased region" description="Low complexity" evidence="1">
    <location>
        <begin position="815"/>
        <end position="825"/>
    </location>
</feature>
<feature type="region of interest" description="Disordered" evidence="1">
    <location>
        <begin position="913"/>
        <end position="970"/>
    </location>
</feature>
<dbReference type="InterPro" id="IPR054708">
    <property type="entry name" value="MTPAP-like_central"/>
</dbReference>
<proteinExistence type="predicted"/>
<dbReference type="Gene3D" id="3.30.460.10">
    <property type="entry name" value="Beta Polymerase, domain 2"/>
    <property type="match status" value="1"/>
</dbReference>
<dbReference type="Proteomes" id="UP001443914">
    <property type="component" value="Unassembled WGS sequence"/>
</dbReference>
<evidence type="ECO:0000259" key="2">
    <source>
        <dbReference type="Pfam" id="PF22600"/>
    </source>
</evidence>
<dbReference type="CDD" id="cd05402">
    <property type="entry name" value="NT_PAP_TUTase"/>
    <property type="match status" value="1"/>
</dbReference>
<dbReference type="EMBL" id="JBDFQZ010000001">
    <property type="protein sequence ID" value="KAK9758061.1"/>
    <property type="molecule type" value="Genomic_DNA"/>
</dbReference>
<feature type="region of interest" description="Disordered" evidence="1">
    <location>
        <begin position="371"/>
        <end position="406"/>
    </location>
</feature>
<dbReference type="FunFam" id="1.10.1410.10:FF:000013">
    <property type="entry name" value="PAP/OAS1 substrate-binding domain superfamily"/>
    <property type="match status" value="1"/>
</dbReference>
<accession>A0AAW1NB98</accession>
<protein>
    <recommendedName>
        <fullName evidence="6">Polymerase nucleotidyl transferase domain-containing protein</fullName>
    </recommendedName>
</protein>
<feature type="compositionally biased region" description="Polar residues" evidence="1">
    <location>
        <begin position="952"/>
        <end position="966"/>
    </location>
</feature>
<gene>
    <name evidence="4" type="ORF">RND81_01G204000</name>
</gene>
<evidence type="ECO:0000259" key="3">
    <source>
        <dbReference type="Pfam" id="PF26180"/>
    </source>
</evidence>
<feature type="compositionally biased region" description="Low complexity" evidence="1">
    <location>
        <begin position="917"/>
        <end position="939"/>
    </location>
</feature>
<feature type="domain" description="PAP/OAS1 substrate-binding-related" evidence="3">
    <location>
        <begin position="173"/>
        <end position="365"/>
    </location>
</feature>
<feature type="compositionally biased region" description="Polar residues" evidence="1">
    <location>
        <begin position="778"/>
        <end position="798"/>
    </location>
</feature>
<sequence>MGGHENLSGVLFNGLLPNESASVIRVLDRERWAKAEERTAELIACIQPNQPSEDRRGAVADYVQRLITKCFPCQVVTFGSVPLKTYLPDGDIDVTAFSKNQNLKDTWAVQVRDVLENEEKNENAEFRVKEVQYIKAEVKIIKCLVENIVVDISFNQLGGLCTLCFLEEVDNLINQDHLFKRSIILIKAWCYYESRILGAHHGLISTYALETLVLYIFHIFNNSFTGPLEVLYRFLEFFCKFDWENFCVSLWGPVPVSSLPDINAEPPRKDGGELLLSKDFLQACNAEYAVYPGELENQGQPFISKHLNVIDPLRINNNLGRSVNKGNFFRIRSAFAFGAKRLARLLDCPKENIAHELNQFFLNTWERHGSGIRPDVPKNDSECSRRLNPDPVSHNHLNSLSNKESNGDVCTRITEVESTSNCSDARTGSSAGGQKANAKQSCSRTSDRPEKVNSKLSIPDISQKTLKHDQIANQLQSKHLFARTRSSPELTNAYRDASSGLRRIKPAESGIGQVAASKIDRISSQRKSIGTETMSAQSAGSSSDHMLGVPVNSTSALNSHIDDSGTVSISEDRASVIGAQGMALEEQDLVNMMASSSLHNFGGHIPMPLNLASSHLPLTISPSVFSSMGYGQRSVAGMFPPKTPVIDPHWAAHFQFHQGLMSNPLSQYFPGVGLFSKDVIEHGDENLSSLEMRRGADSEHWHERNMASNGGFDLDDGTTEALHVDDMQPSTSGSSAPFLKVYHKEHPTSMRDGYVDQHQDNGVIENCSDERISGGRYPSTSQTGSVRSKTSSESSWDGSSARSSKAAREKRGRKAAASTAASSRSQVKGKNIHEYASSEVGDVSTDLSTLTTTGNEIDESVSASQTAHTMHVGQHYMPGRGTDNSGVGRYTFYPTGPPVPFFTMLPVYNYPHEAHSSEPSSSPMGGDDSLDNSDSGQNSESSERHDIPDVSNAYNNHSRTSTTGNMSEEPKRDILHSDFTSHWQNLQFGRLCQGPRYPAPVVCPPPMVVPPMYLQGRFPLDGPGTPLSANANLLSQLASYGHHLVPVSPLQSDPSRPTVVYQRFADELPRYRVGTGTYLPNPKLSARDRHSSGARRNSYNYSRSDHADREGNWNAAKSRAAGRGSHSRSQGDKSRAGRFVPNESRADRPWAAYRHHPPSSYQSQNGSLRPNSSHGSSANVAYGMYPVPGMNLNGPTMQSVVMLNPYDHNSGYVSSADQPDFGPVGYSGPSDASQPADGIPLRGAHENQRYHRSSTQHSSPDQPSSPHFNRSMARKNDHLKEDDFPSLVFQDLGSDNDAIFSEKHSHNQNLVSAPQA</sequence>
<feature type="compositionally biased region" description="Polar residues" evidence="1">
    <location>
        <begin position="395"/>
        <end position="404"/>
    </location>
</feature>
<organism evidence="4 5">
    <name type="scientific">Saponaria officinalis</name>
    <name type="common">Common soapwort</name>
    <name type="synonym">Lychnis saponaria</name>
    <dbReference type="NCBI Taxonomy" id="3572"/>
    <lineage>
        <taxon>Eukaryota</taxon>
        <taxon>Viridiplantae</taxon>
        <taxon>Streptophyta</taxon>
        <taxon>Embryophyta</taxon>
        <taxon>Tracheophyta</taxon>
        <taxon>Spermatophyta</taxon>
        <taxon>Magnoliopsida</taxon>
        <taxon>eudicotyledons</taxon>
        <taxon>Gunneridae</taxon>
        <taxon>Pentapetalae</taxon>
        <taxon>Caryophyllales</taxon>
        <taxon>Caryophyllaceae</taxon>
        <taxon>Caryophylleae</taxon>
        <taxon>Saponaria</taxon>
    </lineage>
</organism>
<feature type="compositionally biased region" description="Low complexity" evidence="1">
    <location>
        <begin position="1115"/>
        <end position="1128"/>
    </location>
</feature>
<name>A0AAW1NB98_SAPOF</name>
<dbReference type="FunFam" id="3.30.460.10:FF:000046">
    <property type="entry name" value="PAP/OAS1 substrate-binding domain superfamily"/>
    <property type="match status" value="1"/>
</dbReference>
<feature type="compositionally biased region" description="Polar residues" evidence="1">
    <location>
        <begin position="1159"/>
        <end position="1176"/>
    </location>
</feature>
<dbReference type="SUPFAM" id="SSF81301">
    <property type="entry name" value="Nucleotidyltransferase"/>
    <property type="match status" value="1"/>
</dbReference>
<dbReference type="InterPro" id="IPR043519">
    <property type="entry name" value="NT_sf"/>
</dbReference>
<evidence type="ECO:0008006" key="6">
    <source>
        <dbReference type="Google" id="ProtNLM"/>
    </source>
</evidence>
<evidence type="ECO:0000313" key="5">
    <source>
        <dbReference type="Proteomes" id="UP001443914"/>
    </source>
</evidence>
<feature type="compositionally biased region" description="Basic and acidic residues" evidence="1">
    <location>
        <begin position="371"/>
        <end position="388"/>
    </location>
</feature>
<dbReference type="InterPro" id="IPR058920">
    <property type="entry name" value="PAP-OAS1-bd-rel"/>
</dbReference>
<feature type="region of interest" description="Disordered" evidence="1">
    <location>
        <begin position="1075"/>
        <end position="1176"/>
    </location>
</feature>
<dbReference type="Pfam" id="PF22600">
    <property type="entry name" value="MTPAP-like_central"/>
    <property type="match status" value="1"/>
</dbReference>
<evidence type="ECO:0000256" key="1">
    <source>
        <dbReference type="SAM" id="MobiDB-lite"/>
    </source>
</evidence>
<feature type="region of interest" description="Disordered" evidence="1">
    <location>
        <begin position="1213"/>
        <end position="1282"/>
    </location>
</feature>
<comment type="caution">
    <text evidence="4">The sequence shown here is derived from an EMBL/GenBank/DDBJ whole genome shotgun (WGS) entry which is preliminary data.</text>
</comment>
<dbReference type="InterPro" id="IPR058921">
    <property type="entry name" value="PAP/OAS1-rel"/>
</dbReference>
<dbReference type="PANTHER" id="PTHR45979">
    <property type="entry name" value="PAP/OAS1 SUBSTRATE-BINDING DOMAIN SUPERFAMILY"/>
    <property type="match status" value="1"/>
</dbReference>
<dbReference type="Pfam" id="PF26180">
    <property type="entry name" value="PAP-OAS1"/>
    <property type="match status" value="1"/>
</dbReference>
<reference evidence="4" key="1">
    <citation type="submission" date="2024-03" db="EMBL/GenBank/DDBJ databases">
        <title>WGS assembly of Saponaria officinalis var. Norfolk2.</title>
        <authorList>
            <person name="Jenkins J."/>
            <person name="Shu S."/>
            <person name="Grimwood J."/>
            <person name="Barry K."/>
            <person name="Goodstein D."/>
            <person name="Schmutz J."/>
            <person name="Leebens-Mack J."/>
            <person name="Osbourn A."/>
        </authorList>
    </citation>
    <scope>NUCLEOTIDE SEQUENCE [LARGE SCALE GENOMIC DNA]</scope>
    <source>
        <strain evidence="4">JIC</strain>
    </source>
</reference>
<dbReference type="Gene3D" id="1.10.1410.10">
    <property type="match status" value="1"/>
</dbReference>
<feature type="domain" description="Poly(A) RNA polymerase mitochondrial-like central palm" evidence="2">
    <location>
        <begin position="40"/>
        <end position="160"/>
    </location>
</feature>
<feature type="region of interest" description="Disordered" evidence="1">
    <location>
        <begin position="768"/>
        <end position="882"/>
    </location>
</feature>
<feature type="compositionally biased region" description="Low complexity" evidence="1">
    <location>
        <begin position="841"/>
        <end position="854"/>
    </location>
</feature>
<keyword evidence="5" id="KW-1185">Reference proteome</keyword>
<dbReference type="PANTHER" id="PTHR45979:SF30">
    <property type="entry name" value="NUCLEOTIDYLTRANSFERASE"/>
    <property type="match status" value="1"/>
</dbReference>